<comment type="caution">
    <text evidence="8">The sequence shown here is derived from an EMBL/GenBank/DDBJ whole genome shotgun (WGS) entry which is preliminary data.</text>
</comment>
<keyword evidence="9" id="KW-1185">Reference proteome</keyword>
<evidence type="ECO:0000256" key="2">
    <source>
        <dbReference type="ARBA" id="ARBA00022703"/>
    </source>
</evidence>
<dbReference type="SMART" id="SM00238">
    <property type="entry name" value="BIR"/>
    <property type="match status" value="2"/>
</dbReference>
<proteinExistence type="inferred from homology"/>
<dbReference type="Pfam" id="PF13920">
    <property type="entry name" value="zf-C3HC4_3"/>
    <property type="match status" value="1"/>
</dbReference>
<dbReference type="PANTHER" id="PTHR10044">
    <property type="entry name" value="INHIBITOR OF APOPTOSIS"/>
    <property type="match status" value="1"/>
</dbReference>
<dbReference type="PROSITE" id="PS50143">
    <property type="entry name" value="BIR_REPEAT_2"/>
    <property type="match status" value="2"/>
</dbReference>
<dbReference type="GO" id="GO:0051726">
    <property type="term" value="P:regulation of cell cycle"/>
    <property type="evidence" value="ECO:0007669"/>
    <property type="project" value="TreeGrafter"/>
</dbReference>
<dbReference type="GO" id="GO:0008270">
    <property type="term" value="F:zinc ion binding"/>
    <property type="evidence" value="ECO:0007669"/>
    <property type="project" value="UniProtKB-KW"/>
</dbReference>
<evidence type="ECO:0000256" key="3">
    <source>
        <dbReference type="ARBA" id="ARBA00022771"/>
    </source>
</evidence>
<dbReference type="AlphaFoldDB" id="A0AAE0VGW2"/>
<evidence type="ECO:0000259" key="7">
    <source>
        <dbReference type="PROSITE" id="PS50089"/>
    </source>
</evidence>
<dbReference type="GO" id="GO:0031398">
    <property type="term" value="P:positive regulation of protein ubiquitination"/>
    <property type="evidence" value="ECO:0007669"/>
    <property type="project" value="TreeGrafter"/>
</dbReference>
<reference evidence="8" key="3">
    <citation type="submission" date="2023-05" db="EMBL/GenBank/DDBJ databases">
        <authorList>
            <person name="Smith C.H."/>
        </authorList>
    </citation>
    <scope>NUCLEOTIDE SEQUENCE</scope>
    <source>
        <strain evidence="8">CHS0354</strain>
        <tissue evidence="8">Mantle</tissue>
    </source>
</reference>
<feature type="domain" description="RING-type" evidence="7">
    <location>
        <begin position="472"/>
        <end position="506"/>
    </location>
</feature>
<keyword evidence="3 5" id="KW-0479">Metal-binding</keyword>
<dbReference type="GO" id="GO:0006915">
    <property type="term" value="P:apoptotic process"/>
    <property type="evidence" value="ECO:0007669"/>
    <property type="project" value="UniProtKB-KW"/>
</dbReference>
<dbReference type="GO" id="GO:0005737">
    <property type="term" value="C:cytoplasm"/>
    <property type="evidence" value="ECO:0007669"/>
    <property type="project" value="TreeGrafter"/>
</dbReference>
<dbReference type="PROSITE" id="PS50089">
    <property type="entry name" value="ZF_RING_2"/>
    <property type="match status" value="1"/>
</dbReference>
<feature type="compositionally biased region" description="Polar residues" evidence="6">
    <location>
        <begin position="86"/>
        <end position="95"/>
    </location>
</feature>
<evidence type="ECO:0000256" key="5">
    <source>
        <dbReference type="PROSITE-ProRule" id="PRU00175"/>
    </source>
</evidence>
<organism evidence="8 9">
    <name type="scientific">Potamilus streckersoni</name>
    <dbReference type="NCBI Taxonomy" id="2493646"/>
    <lineage>
        <taxon>Eukaryota</taxon>
        <taxon>Metazoa</taxon>
        <taxon>Spiralia</taxon>
        <taxon>Lophotrochozoa</taxon>
        <taxon>Mollusca</taxon>
        <taxon>Bivalvia</taxon>
        <taxon>Autobranchia</taxon>
        <taxon>Heteroconchia</taxon>
        <taxon>Palaeoheterodonta</taxon>
        <taxon>Unionida</taxon>
        <taxon>Unionoidea</taxon>
        <taxon>Unionidae</taxon>
        <taxon>Ambleminae</taxon>
        <taxon>Lampsilini</taxon>
        <taxon>Potamilus</taxon>
    </lineage>
</organism>
<dbReference type="Gene3D" id="3.30.40.10">
    <property type="entry name" value="Zinc/RING finger domain, C3HC4 (zinc finger)"/>
    <property type="match status" value="1"/>
</dbReference>
<dbReference type="FunFam" id="1.10.1170.10:FF:000003">
    <property type="entry name" value="E3 ubiquitin-protein ligase XIAP"/>
    <property type="match status" value="1"/>
</dbReference>
<keyword evidence="3 5" id="KW-0863">Zinc-finger</keyword>
<dbReference type="SUPFAM" id="SSF57924">
    <property type="entry name" value="Inhibitor of apoptosis (IAP) repeat"/>
    <property type="match status" value="2"/>
</dbReference>
<sequence>MLRRHRHGVRQLSLQECIGQVVQPDGSARDSTASVATDYTTLRNSTSSSNLPQTSAEQVVHEVGISYLNSVTNEVSLFSGSRHSSIEQDNFQQDTSNERDATPASRHPLYECYDMRSRSYATWREFQEFDTSALAEAGFYNIGGLNRTLIRCFFCGTELVNLACNINPLQEHIKKSPNCGYLKQKLGEQELEAYKKRLHNESQYSQQTNDHDADQPSASSCNPGQWNPLDNIRSPQYQAYSVRLASFARWPSNIKQRPEQVADAGFYFTGLQDVVRCFACDGGLKNWDPDDEPWVEHARWFSQCPFVKRVKGQEFVDLVRRMTEESDEEEDAVVHSTFQPSNPMADAPTWKNEMSLQTYKESSVLETVAARSVIETGYPRSAVAKAINDLITKGQAEYTADDIMIIIFQMEDNGQLSHLVREHYEDEDSRPGPGSNILMNDPLESVRGGDINTGSVLALQQENEQLRRSIQCVHCNIEKRDILLLPCTHFCLCSTCAKTSNICPLCFKRIREKIKTYVI</sequence>
<evidence type="ECO:0000313" key="8">
    <source>
        <dbReference type="EMBL" id="KAK3576270.1"/>
    </source>
</evidence>
<dbReference type="GO" id="GO:0061630">
    <property type="term" value="F:ubiquitin protein ligase activity"/>
    <property type="evidence" value="ECO:0007669"/>
    <property type="project" value="TreeGrafter"/>
</dbReference>
<dbReference type="PANTHER" id="PTHR10044:SF139">
    <property type="entry name" value="DEATH-ASSOCIATED INHIBITOR OF APOPTOSIS 2"/>
    <property type="match status" value="1"/>
</dbReference>
<name>A0AAE0VGW2_9BIVA</name>
<evidence type="ECO:0000256" key="1">
    <source>
        <dbReference type="ARBA" id="ARBA00006672"/>
    </source>
</evidence>
<dbReference type="GO" id="GO:0043027">
    <property type="term" value="F:cysteine-type endopeptidase inhibitor activity involved in apoptotic process"/>
    <property type="evidence" value="ECO:0007669"/>
    <property type="project" value="TreeGrafter"/>
</dbReference>
<keyword evidence="4" id="KW-0862">Zinc</keyword>
<accession>A0AAE0VGW2</accession>
<protein>
    <recommendedName>
        <fullName evidence="7">RING-type domain-containing protein</fullName>
    </recommendedName>
</protein>
<dbReference type="Pfam" id="PF00653">
    <property type="entry name" value="BIR"/>
    <property type="match status" value="2"/>
</dbReference>
<feature type="region of interest" description="Disordered" evidence="6">
    <location>
        <begin position="202"/>
        <end position="225"/>
    </location>
</feature>
<reference evidence="8" key="1">
    <citation type="journal article" date="2021" name="Genome Biol. Evol.">
        <title>A High-Quality Reference Genome for a Parasitic Bivalve with Doubly Uniparental Inheritance (Bivalvia: Unionida).</title>
        <authorList>
            <person name="Smith C.H."/>
        </authorList>
    </citation>
    <scope>NUCLEOTIDE SEQUENCE</scope>
    <source>
        <strain evidence="8">CHS0354</strain>
    </source>
</reference>
<dbReference type="GO" id="GO:0043066">
    <property type="term" value="P:negative regulation of apoptotic process"/>
    <property type="evidence" value="ECO:0007669"/>
    <property type="project" value="TreeGrafter"/>
</dbReference>
<feature type="compositionally biased region" description="Polar residues" evidence="6">
    <location>
        <begin position="216"/>
        <end position="225"/>
    </location>
</feature>
<evidence type="ECO:0000256" key="6">
    <source>
        <dbReference type="SAM" id="MobiDB-lite"/>
    </source>
</evidence>
<keyword evidence="2" id="KW-0053">Apoptosis</keyword>
<dbReference type="EMBL" id="JAEAOA010001674">
    <property type="protein sequence ID" value="KAK3576270.1"/>
    <property type="molecule type" value="Genomic_DNA"/>
</dbReference>
<evidence type="ECO:0000256" key="4">
    <source>
        <dbReference type="ARBA" id="ARBA00022833"/>
    </source>
</evidence>
<evidence type="ECO:0000313" key="9">
    <source>
        <dbReference type="Proteomes" id="UP001195483"/>
    </source>
</evidence>
<gene>
    <name evidence="8" type="ORF">CHS0354_027716</name>
</gene>
<dbReference type="InterPro" id="IPR001841">
    <property type="entry name" value="Znf_RING"/>
</dbReference>
<feature type="region of interest" description="Disordered" evidence="6">
    <location>
        <begin position="86"/>
        <end position="105"/>
    </location>
</feature>
<reference evidence="8" key="2">
    <citation type="journal article" date="2021" name="Genome Biol. Evol.">
        <title>Developing a high-quality reference genome for a parasitic bivalve with doubly uniparental inheritance (Bivalvia: Unionida).</title>
        <authorList>
            <person name="Smith C.H."/>
        </authorList>
    </citation>
    <scope>NUCLEOTIDE SEQUENCE</scope>
    <source>
        <strain evidence="8">CHS0354</strain>
        <tissue evidence="8">Mantle</tissue>
    </source>
</reference>
<dbReference type="Proteomes" id="UP001195483">
    <property type="component" value="Unassembled WGS sequence"/>
</dbReference>
<dbReference type="PROSITE" id="PS01282">
    <property type="entry name" value="BIR_REPEAT_1"/>
    <property type="match status" value="1"/>
</dbReference>
<comment type="similarity">
    <text evidence="1">Belongs to the IAP family.</text>
</comment>
<dbReference type="InterPro" id="IPR050784">
    <property type="entry name" value="IAP"/>
</dbReference>
<dbReference type="InterPro" id="IPR013083">
    <property type="entry name" value="Znf_RING/FYVE/PHD"/>
</dbReference>
<dbReference type="InterPro" id="IPR001370">
    <property type="entry name" value="BIR_rpt"/>
</dbReference>
<dbReference type="GO" id="GO:0005634">
    <property type="term" value="C:nucleus"/>
    <property type="evidence" value="ECO:0007669"/>
    <property type="project" value="TreeGrafter"/>
</dbReference>
<dbReference type="Gene3D" id="1.10.1170.10">
    <property type="entry name" value="Inhibitor Of Apoptosis Protein (2mihbC-IAP-1), Chain A"/>
    <property type="match status" value="2"/>
</dbReference>
<dbReference type="CDD" id="cd00022">
    <property type="entry name" value="BIR"/>
    <property type="match status" value="1"/>
</dbReference>